<feature type="transmembrane region" description="Helical" evidence="1">
    <location>
        <begin position="7"/>
        <end position="28"/>
    </location>
</feature>
<protein>
    <submittedName>
        <fullName evidence="2">Uncharacterized protein</fullName>
    </submittedName>
</protein>
<dbReference type="KEGG" id="flh:EJ997_08315"/>
<reference evidence="2 3" key="1">
    <citation type="submission" date="2018-12" db="EMBL/GenBank/DDBJ databases">
        <title>Complete genome sequence of Flaviflexus sp. H23T48.</title>
        <authorList>
            <person name="Bae J.-W."/>
            <person name="Lee J.-Y."/>
        </authorList>
    </citation>
    <scope>NUCLEOTIDE SEQUENCE [LARGE SCALE GENOMIC DNA]</scope>
    <source>
        <strain evidence="2 3">H23T48</strain>
    </source>
</reference>
<evidence type="ECO:0000256" key="1">
    <source>
        <dbReference type="SAM" id="Phobius"/>
    </source>
</evidence>
<accession>A0A3S9PY98</accession>
<dbReference type="OrthoDB" id="4965912at2"/>
<keyword evidence="1" id="KW-1133">Transmembrane helix</keyword>
<evidence type="ECO:0000313" key="3">
    <source>
        <dbReference type="Proteomes" id="UP000280344"/>
    </source>
</evidence>
<evidence type="ECO:0000313" key="2">
    <source>
        <dbReference type="EMBL" id="AZQ77331.1"/>
    </source>
</evidence>
<organism evidence="2 3">
    <name type="scientific">Flaviflexus ciconiae</name>
    <dbReference type="NCBI Taxonomy" id="2496867"/>
    <lineage>
        <taxon>Bacteria</taxon>
        <taxon>Bacillati</taxon>
        <taxon>Actinomycetota</taxon>
        <taxon>Actinomycetes</taxon>
        <taxon>Actinomycetales</taxon>
        <taxon>Actinomycetaceae</taxon>
        <taxon>Flaviflexus</taxon>
    </lineage>
</organism>
<feature type="transmembrane region" description="Helical" evidence="1">
    <location>
        <begin position="40"/>
        <end position="59"/>
    </location>
</feature>
<dbReference type="Proteomes" id="UP000280344">
    <property type="component" value="Chromosome"/>
</dbReference>
<keyword evidence="1" id="KW-0812">Transmembrane</keyword>
<dbReference type="EMBL" id="CP034593">
    <property type="protein sequence ID" value="AZQ77331.1"/>
    <property type="molecule type" value="Genomic_DNA"/>
</dbReference>
<name>A0A3S9PY98_9ACTO</name>
<keyword evidence="1" id="KW-0472">Membrane</keyword>
<gene>
    <name evidence="2" type="ORF">EJ997_08315</name>
</gene>
<proteinExistence type="predicted"/>
<keyword evidence="3" id="KW-1185">Reference proteome</keyword>
<sequence>MKGARFGLALVALVPFIILGIGGGFVLAGHFSNASMVSPIDMLFMAIIPAAIRLVLLGIPTMSFTTRSPDEIAKIRATGRTGCAEITGIDSTHTEINGVGLYKVHVVVALKDRTPYRTTIKHPIESHEYDKYRVGSVHAVVQFYEGHPQVAFDHDSFSHASKRRSHCARMG</sequence>
<dbReference type="RefSeq" id="WP_126704134.1">
    <property type="nucleotide sequence ID" value="NZ_CP034593.1"/>
</dbReference>
<dbReference type="AlphaFoldDB" id="A0A3S9PY98"/>